<dbReference type="EMBL" id="CAJOBH010117600">
    <property type="protein sequence ID" value="CAF4694235.1"/>
    <property type="molecule type" value="Genomic_DNA"/>
</dbReference>
<feature type="region of interest" description="Disordered" evidence="1">
    <location>
        <begin position="27"/>
        <end position="56"/>
    </location>
</feature>
<comment type="caution">
    <text evidence="2">The sequence shown here is derived from an EMBL/GenBank/DDBJ whole genome shotgun (WGS) entry which is preliminary data.</text>
</comment>
<proteinExistence type="predicted"/>
<dbReference type="Proteomes" id="UP000681967">
    <property type="component" value="Unassembled WGS sequence"/>
</dbReference>
<gene>
    <name evidence="2" type="ORF">BYL167_LOCUS43841</name>
</gene>
<protein>
    <submittedName>
        <fullName evidence="2">Uncharacterized protein</fullName>
    </submittedName>
</protein>
<evidence type="ECO:0000313" key="2">
    <source>
        <dbReference type="EMBL" id="CAF4694235.1"/>
    </source>
</evidence>
<accession>A0A8S3A3H9</accession>
<feature type="non-terminal residue" evidence="2">
    <location>
        <position position="1"/>
    </location>
</feature>
<feature type="non-terminal residue" evidence="2">
    <location>
        <position position="56"/>
    </location>
</feature>
<feature type="compositionally biased region" description="Low complexity" evidence="1">
    <location>
        <begin position="47"/>
        <end position="56"/>
    </location>
</feature>
<evidence type="ECO:0000313" key="3">
    <source>
        <dbReference type="Proteomes" id="UP000681967"/>
    </source>
</evidence>
<name>A0A8S3A3H9_9BILA</name>
<reference evidence="2" key="1">
    <citation type="submission" date="2021-02" db="EMBL/GenBank/DDBJ databases">
        <authorList>
            <person name="Nowell W R."/>
        </authorList>
    </citation>
    <scope>NUCLEOTIDE SEQUENCE</scope>
</reference>
<sequence>NNEPTSSLLDEVLQAFTEIYCEPETTPCVIEEDISPKPPPKPERSEPTSPKSPTAN</sequence>
<evidence type="ECO:0000256" key="1">
    <source>
        <dbReference type="SAM" id="MobiDB-lite"/>
    </source>
</evidence>
<organism evidence="2 3">
    <name type="scientific">Rotaria magnacalcarata</name>
    <dbReference type="NCBI Taxonomy" id="392030"/>
    <lineage>
        <taxon>Eukaryota</taxon>
        <taxon>Metazoa</taxon>
        <taxon>Spiralia</taxon>
        <taxon>Gnathifera</taxon>
        <taxon>Rotifera</taxon>
        <taxon>Eurotatoria</taxon>
        <taxon>Bdelloidea</taxon>
        <taxon>Philodinida</taxon>
        <taxon>Philodinidae</taxon>
        <taxon>Rotaria</taxon>
    </lineage>
</organism>
<dbReference type="AlphaFoldDB" id="A0A8S3A3H9"/>